<reference evidence="1 2" key="1">
    <citation type="submission" date="2023-06" db="EMBL/GenBank/DDBJ databases">
        <authorList>
            <person name="Oyuntsetseg B."/>
            <person name="Kim S.B."/>
        </authorList>
    </citation>
    <scope>NUCLEOTIDE SEQUENCE [LARGE SCALE GENOMIC DNA]</scope>
    <source>
        <strain evidence="1 2">4-36</strain>
    </source>
</reference>
<name>A0A9Y2JIE5_9PSEU</name>
<accession>A0A9Y2JIE5</accession>
<dbReference type="EMBL" id="CP127295">
    <property type="protein sequence ID" value="WIX98055.1"/>
    <property type="molecule type" value="Genomic_DNA"/>
</dbReference>
<gene>
    <name evidence="1" type="ORF">QRX60_28735</name>
</gene>
<evidence type="ECO:0000313" key="1">
    <source>
        <dbReference type="EMBL" id="WIX98055.1"/>
    </source>
</evidence>
<dbReference type="Proteomes" id="UP001239397">
    <property type="component" value="Chromosome"/>
</dbReference>
<organism evidence="1 2">
    <name type="scientific">Amycolatopsis mongoliensis</name>
    <dbReference type="NCBI Taxonomy" id="715475"/>
    <lineage>
        <taxon>Bacteria</taxon>
        <taxon>Bacillati</taxon>
        <taxon>Actinomycetota</taxon>
        <taxon>Actinomycetes</taxon>
        <taxon>Pseudonocardiales</taxon>
        <taxon>Pseudonocardiaceae</taxon>
        <taxon>Amycolatopsis</taxon>
    </lineage>
</organism>
<proteinExistence type="predicted"/>
<dbReference type="KEGG" id="amog:QRX60_28735"/>
<evidence type="ECO:0000313" key="2">
    <source>
        <dbReference type="Proteomes" id="UP001239397"/>
    </source>
</evidence>
<dbReference type="RefSeq" id="WP_285994540.1">
    <property type="nucleotide sequence ID" value="NZ_CP127295.1"/>
</dbReference>
<dbReference type="AlphaFoldDB" id="A0A9Y2JIE5"/>
<protein>
    <submittedName>
        <fullName evidence="1">Uncharacterized protein</fullName>
    </submittedName>
</protein>
<sequence>MRARQVAALRAVWGGILLAASRTVFRERREQAQVGTALGVRHVVQAAVTLAKPDSTRWMWTIDAAHGVSMLGLAAAAPRWRTFALTSAAGAATWAIAARTAR</sequence>
<keyword evidence="2" id="KW-1185">Reference proteome</keyword>